<dbReference type="EMBL" id="KX065408">
    <property type="protein sequence ID" value="APM86334.1"/>
    <property type="molecule type" value="mRNA"/>
</dbReference>
<protein>
    <submittedName>
        <fullName evidence="3">NLP3</fullName>
    </submittedName>
</protein>
<evidence type="ECO:0000256" key="2">
    <source>
        <dbReference type="SAM" id="SignalP"/>
    </source>
</evidence>
<feature type="signal peptide" evidence="2">
    <location>
        <begin position="1"/>
        <end position="20"/>
    </location>
</feature>
<sequence length="354" mass="37519">MLRHSFKSLILLGLTSLASGSVLYARGEDIAVGGKWKAHDQITAFQQQASDGIEGEIELRFKPGLNDGSGCFPYAAVDKDGFHGEGLRPTGKSGGDCRDGTKGQLYARVGTSNGRTGILYSWYLPKVQNAEKHKHYYLTTVVWVHSDKCDPVADDYRVVGVSYSTGKETYDTSVSGQTLYSSGDSGSGPGNTHAIVGYDGQMNVFPSKDGADYALNPPMISWKKLSQPASEQFNGVQYEHARCPFTDNNIQASLDAAFNANFYTGLAPEADNCNAADTPTPSTPATQPEEPVSSSPPEATPSTPSTPTEPASDPTTSTPPTPSTTDTGDDDLIEDGPEIAASSLPADATYTPTP</sequence>
<feature type="compositionally biased region" description="Acidic residues" evidence="1">
    <location>
        <begin position="327"/>
        <end position="337"/>
    </location>
</feature>
<proteinExistence type="evidence at transcript level"/>
<dbReference type="InterPro" id="IPR008701">
    <property type="entry name" value="NPP1"/>
</dbReference>
<dbReference type="PANTHER" id="PTHR33657">
    <property type="entry name" value="DOMAIN PROTEIN, PUTATIVE (AFU_ORTHOLOGUE AFUA_5G00600)-RELATED"/>
    <property type="match status" value="1"/>
</dbReference>
<feature type="compositionally biased region" description="Low complexity" evidence="1">
    <location>
        <begin position="275"/>
        <end position="316"/>
    </location>
</feature>
<dbReference type="AlphaFoldDB" id="A0A1L5IZ96"/>
<evidence type="ECO:0000313" key="3">
    <source>
        <dbReference type="EMBL" id="APM86334.1"/>
    </source>
</evidence>
<feature type="chain" id="PRO_5012746988" evidence="2">
    <location>
        <begin position="21"/>
        <end position="354"/>
    </location>
</feature>
<dbReference type="PANTHER" id="PTHR33657:SF6">
    <property type="entry name" value="SECRETED PROTEIN"/>
    <property type="match status" value="1"/>
</dbReference>
<organism evidence="3">
    <name type="scientific">Colletotrichum gloeosporioides</name>
    <name type="common">Anthracnose fungus</name>
    <name type="synonym">Glomerella cingulata</name>
    <dbReference type="NCBI Taxonomy" id="474922"/>
    <lineage>
        <taxon>Eukaryota</taxon>
        <taxon>Fungi</taxon>
        <taxon>Dikarya</taxon>
        <taxon>Ascomycota</taxon>
        <taxon>Pezizomycotina</taxon>
        <taxon>Sordariomycetes</taxon>
        <taxon>Hypocreomycetidae</taxon>
        <taxon>Glomerellales</taxon>
        <taxon>Glomerellaceae</taxon>
        <taxon>Colletotrichum</taxon>
        <taxon>Colletotrichum gloeosporioides species complex</taxon>
    </lineage>
</organism>
<accession>A0A1L5IZ96</accession>
<dbReference type="Pfam" id="PF05630">
    <property type="entry name" value="NPP1"/>
    <property type="match status" value="1"/>
</dbReference>
<evidence type="ECO:0000256" key="1">
    <source>
        <dbReference type="SAM" id="MobiDB-lite"/>
    </source>
</evidence>
<name>A0A1L5IZ96_COLGL</name>
<keyword evidence="2" id="KW-0732">Signal</keyword>
<reference evidence="3" key="1">
    <citation type="submission" date="2016-04" db="EMBL/GenBank/DDBJ databases">
        <title>Characterization of necrosis-inducing NLP proteins in Colletotrichum gloeosporioides.</title>
        <authorList>
            <person name="Yu Q."/>
            <person name="Zhang H."/>
            <person name="Pu J."/>
        </authorList>
    </citation>
    <scope>NUCLEOTIDE SEQUENCE</scope>
    <source>
        <strain evidence="3">A2</strain>
    </source>
</reference>
<feature type="region of interest" description="Disordered" evidence="1">
    <location>
        <begin position="271"/>
        <end position="354"/>
    </location>
</feature>